<dbReference type="AlphaFoldDB" id="A0A484Y775"/>
<comment type="cofactor">
    <cofactor evidence="1 5">
        <name>pyridoxal 5'-phosphate</name>
        <dbReference type="ChEBI" id="CHEBI:597326"/>
    </cofactor>
</comment>
<dbReference type="InterPro" id="IPR015424">
    <property type="entry name" value="PyrdxlP-dep_Trfase"/>
</dbReference>
<evidence type="ECO:0000256" key="5">
    <source>
        <dbReference type="RuleBase" id="RU362118"/>
    </source>
</evidence>
<dbReference type="GO" id="GO:0019346">
    <property type="term" value="P:transsulfuration"/>
    <property type="evidence" value="ECO:0007669"/>
    <property type="project" value="InterPro"/>
</dbReference>
<evidence type="ECO:0000256" key="1">
    <source>
        <dbReference type="ARBA" id="ARBA00001933"/>
    </source>
</evidence>
<dbReference type="Gene3D" id="3.90.1150.10">
    <property type="entry name" value="Aspartate Aminotransferase, domain 1"/>
    <property type="match status" value="1"/>
</dbReference>
<protein>
    <submittedName>
        <fullName evidence="6">Cystathionine beta-lyase metC</fullName>
        <ecNumber evidence="6">4.4.1.8</ecNumber>
    </submittedName>
</protein>
<dbReference type="GO" id="GO:0047804">
    <property type="term" value="F:cysteine-S-conjugate beta-lyase activity"/>
    <property type="evidence" value="ECO:0007669"/>
    <property type="project" value="InterPro"/>
</dbReference>
<dbReference type="GO" id="GO:0030170">
    <property type="term" value="F:pyridoxal phosphate binding"/>
    <property type="evidence" value="ECO:0007669"/>
    <property type="project" value="InterPro"/>
</dbReference>
<evidence type="ECO:0000256" key="2">
    <source>
        <dbReference type="ARBA" id="ARBA00009077"/>
    </source>
</evidence>
<organism evidence="6 7">
    <name type="scientific">Enterobacter cancerogenus</name>
    <dbReference type="NCBI Taxonomy" id="69218"/>
    <lineage>
        <taxon>Bacteria</taxon>
        <taxon>Pseudomonadati</taxon>
        <taxon>Pseudomonadota</taxon>
        <taxon>Gammaproteobacteria</taxon>
        <taxon>Enterobacterales</taxon>
        <taxon>Enterobacteriaceae</taxon>
        <taxon>Enterobacter</taxon>
        <taxon>Enterobacter cloacae complex</taxon>
    </lineage>
</organism>
<keyword evidence="3 5" id="KW-0663">Pyridoxal phosphate</keyword>
<evidence type="ECO:0000313" key="6">
    <source>
        <dbReference type="EMBL" id="VFS31874.1"/>
    </source>
</evidence>
<dbReference type="EMBL" id="CAADIW010000025">
    <property type="protein sequence ID" value="VFS31874.1"/>
    <property type="molecule type" value="Genomic_DNA"/>
</dbReference>
<dbReference type="InterPro" id="IPR000277">
    <property type="entry name" value="Cys/Met-Metab_PyrdxlP-dep_enz"/>
</dbReference>
<dbReference type="PANTHER" id="PTHR43500">
    <property type="entry name" value="CYSTATHIONINE BETA-LYASE-RELATED"/>
    <property type="match status" value="1"/>
</dbReference>
<dbReference type="GO" id="GO:0019450">
    <property type="term" value="P:L-cysteine catabolic process to pyruvate"/>
    <property type="evidence" value="ECO:0007669"/>
    <property type="project" value="TreeGrafter"/>
</dbReference>
<comment type="similarity">
    <text evidence="2 5">Belongs to the trans-sulfuration enzymes family.</text>
</comment>
<dbReference type="InterPro" id="IPR015422">
    <property type="entry name" value="PyrdxlP-dep_Trfase_small"/>
</dbReference>
<dbReference type="EC" id="4.4.1.8" evidence="6"/>
<evidence type="ECO:0000313" key="7">
    <source>
        <dbReference type="Proteomes" id="UP000351155"/>
    </source>
</evidence>
<sequence length="60" mass="6439">MAYSWGGFESLILPNQPEQIAALRPGGEVDFSGTLIRLHIGLENVDDLIADLAAGFARIV</sequence>
<dbReference type="Proteomes" id="UP000351155">
    <property type="component" value="Unassembled WGS sequence"/>
</dbReference>
<reference evidence="6 7" key="1">
    <citation type="submission" date="2019-03" db="EMBL/GenBank/DDBJ databases">
        <authorList>
            <consortium name="Pathogen Informatics"/>
        </authorList>
    </citation>
    <scope>NUCLEOTIDE SEQUENCE [LARGE SCALE GENOMIC DNA]</scope>
    <source>
        <strain evidence="6 7">NCTC12126</strain>
    </source>
</reference>
<keyword evidence="4 6" id="KW-0456">Lyase</keyword>
<name>A0A484Y775_9ENTR</name>
<evidence type="ECO:0000256" key="3">
    <source>
        <dbReference type="ARBA" id="ARBA00022898"/>
    </source>
</evidence>
<accession>A0A484Y775</accession>
<evidence type="ECO:0000256" key="4">
    <source>
        <dbReference type="ARBA" id="ARBA00023239"/>
    </source>
</evidence>
<proteinExistence type="inferred from homology"/>
<dbReference type="InterPro" id="IPR006233">
    <property type="entry name" value="Cys_b_lyase_bac"/>
</dbReference>
<dbReference type="PANTHER" id="PTHR43500:SF1">
    <property type="entry name" value="CYSTATHIONINE BETA-LYASE-RELATED"/>
    <property type="match status" value="1"/>
</dbReference>
<dbReference type="Pfam" id="PF01053">
    <property type="entry name" value="Cys_Met_Meta_PP"/>
    <property type="match status" value="1"/>
</dbReference>
<gene>
    <name evidence="6" type="primary">metC_1</name>
    <name evidence="6" type="ORF">NCTC12126_03132</name>
</gene>
<dbReference type="SUPFAM" id="SSF53383">
    <property type="entry name" value="PLP-dependent transferases"/>
    <property type="match status" value="1"/>
</dbReference>